<dbReference type="HOGENOM" id="CLU_1360259_0_0_1"/>
<protein>
    <submittedName>
        <fullName evidence="2">Uncharacterized protein</fullName>
    </submittedName>
</protein>
<name>M2PD79_CERS8</name>
<evidence type="ECO:0000256" key="1">
    <source>
        <dbReference type="SAM" id="MobiDB-lite"/>
    </source>
</evidence>
<accession>M2PD79</accession>
<dbReference type="EMBL" id="KB445805">
    <property type="protein sequence ID" value="EMD33724.1"/>
    <property type="molecule type" value="Genomic_DNA"/>
</dbReference>
<sequence>MGNKHSFLEKDLEEESYNQAVLHYIFNQAPEDGGYGAEPARYTAPLGPYNSFYGTYGEQSPSQGGRPTYSQTIQPLMPSNVAQRPTTPLQSVSPSTTPGDSPLPNRYHSLEPTPLTLPPRPATSPATYPDDENDDNASSRRPTVHVPQTSGNSSPAVLTNHGPTPEPTPQRFPSPVTITVIIVDVGRDAGYLQARRLAHGL</sequence>
<proteinExistence type="predicted"/>
<dbReference type="AlphaFoldDB" id="M2PD79"/>
<gene>
    <name evidence="2" type="ORF">CERSUDRAFT_98279</name>
</gene>
<organism evidence="2 3">
    <name type="scientific">Ceriporiopsis subvermispora (strain B)</name>
    <name type="common">White-rot fungus</name>
    <name type="synonym">Gelatoporia subvermispora</name>
    <dbReference type="NCBI Taxonomy" id="914234"/>
    <lineage>
        <taxon>Eukaryota</taxon>
        <taxon>Fungi</taxon>
        <taxon>Dikarya</taxon>
        <taxon>Basidiomycota</taxon>
        <taxon>Agaricomycotina</taxon>
        <taxon>Agaricomycetes</taxon>
        <taxon>Polyporales</taxon>
        <taxon>Gelatoporiaceae</taxon>
        <taxon>Gelatoporia</taxon>
    </lineage>
</organism>
<feature type="compositionally biased region" description="Polar residues" evidence="1">
    <location>
        <begin position="57"/>
        <end position="74"/>
    </location>
</feature>
<feature type="compositionally biased region" description="Polar residues" evidence="1">
    <location>
        <begin position="80"/>
        <end position="99"/>
    </location>
</feature>
<dbReference type="Proteomes" id="UP000016930">
    <property type="component" value="Unassembled WGS sequence"/>
</dbReference>
<reference evidence="2 3" key="1">
    <citation type="journal article" date="2012" name="Proc. Natl. Acad. Sci. U.S.A.">
        <title>Comparative genomics of Ceriporiopsis subvermispora and Phanerochaete chrysosporium provide insight into selective ligninolysis.</title>
        <authorList>
            <person name="Fernandez-Fueyo E."/>
            <person name="Ruiz-Duenas F.J."/>
            <person name="Ferreira P."/>
            <person name="Floudas D."/>
            <person name="Hibbett D.S."/>
            <person name="Canessa P."/>
            <person name="Larrondo L.F."/>
            <person name="James T.Y."/>
            <person name="Seelenfreund D."/>
            <person name="Lobos S."/>
            <person name="Polanco R."/>
            <person name="Tello M."/>
            <person name="Honda Y."/>
            <person name="Watanabe T."/>
            <person name="Watanabe T."/>
            <person name="Ryu J.S."/>
            <person name="Kubicek C.P."/>
            <person name="Schmoll M."/>
            <person name="Gaskell J."/>
            <person name="Hammel K.E."/>
            <person name="St John F.J."/>
            <person name="Vanden Wymelenberg A."/>
            <person name="Sabat G."/>
            <person name="Splinter BonDurant S."/>
            <person name="Syed K."/>
            <person name="Yadav J.S."/>
            <person name="Doddapaneni H."/>
            <person name="Subramanian V."/>
            <person name="Lavin J.L."/>
            <person name="Oguiza J.A."/>
            <person name="Perez G."/>
            <person name="Pisabarro A.G."/>
            <person name="Ramirez L."/>
            <person name="Santoyo F."/>
            <person name="Master E."/>
            <person name="Coutinho P.M."/>
            <person name="Henrissat B."/>
            <person name="Lombard V."/>
            <person name="Magnuson J.K."/>
            <person name="Kuees U."/>
            <person name="Hori C."/>
            <person name="Igarashi K."/>
            <person name="Samejima M."/>
            <person name="Held B.W."/>
            <person name="Barry K.W."/>
            <person name="LaButti K.M."/>
            <person name="Lapidus A."/>
            <person name="Lindquist E.A."/>
            <person name="Lucas S.M."/>
            <person name="Riley R."/>
            <person name="Salamov A.A."/>
            <person name="Hoffmeister D."/>
            <person name="Schwenk D."/>
            <person name="Hadar Y."/>
            <person name="Yarden O."/>
            <person name="de Vries R.P."/>
            <person name="Wiebenga A."/>
            <person name="Stenlid J."/>
            <person name="Eastwood D."/>
            <person name="Grigoriev I.V."/>
            <person name="Berka R.M."/>
            <person name="Blanchette R.A."/>
            <person name="Kersten P."/>
            <person name="Martinez A.T."/>
            <person name="Vicuna R."/>
            <person name="Cullen D."/>
        </authorList>
    </citation>
    <scope>NUCLEOTIDE SEQUENCE [LARGE SCALE GENOMIC DNA]</scope>
    <source>
        <strain evidence="2 3">B</strain>
    </source>
</reference>
<keyword evidence="3" id="KW-1185">Reference proteome</keyword>
<evidence type="ECO:0000313" key="3">
    <source>
        <dbReference type="Proteomes" id="UP000016930"/>
    </source>
</evidence>
<feature type="region of interest" description="Disordered" evidence="1">
    <location>
        <begin position="53"/>
        <end position="173"/>
    </location>
</feature>
<evidence type="ECO:0000313" key="2">
    <source>
        <dbReference type="EMBL" id="EMD33724.1"/>
    </source>
</evidence>
<feature type="compositionally biased region" description="Polar residues" evidence="1">
    <location>
        <begin position="146"/>
        <end position="157"/>
    </location>
</feature>